<keyword evidence="8" id="KW-0456">Lyase</keyword>
<keyword evidence="4" id="KW-0068">Autocatalytic cleavage</keyword>
<dbReference type="PANTHER" id="PTHR33866">
    <property type="entry name" value="S-ADENOSYLMETHIONINE DECARBOXYLASE PROENZYME"/>
    <property type="match status" value="1"/>
</dbReference>
<dbReference type="Pfam" id="PF02675">
    <property type="entry name" value="AdoMet_dc"/>
    <property type="match status" value="1"/>
</dbReference>
<evidence type="ECO:0000256" key="7">
    <source>
        <dbReference type="ARBA" id="ARBA00023145"/>
    </source>
</evidence>
<keyword evidence="9" id="KW-0704">Schiff base</keyword>
<evidence type="ECO:0000313" key="11">
    <source>
        <dbReference type="EMBL" id="RAQ94907.1"/>
    </source>
</evidence>
<evidence type="ECO:0000256" key="3">
    <source>
        <dbReference type="ARBA" id="ARBA00022793"/>
    </source>
</evidence>
<evidence type="ECO:0000256" key="10">
    <source>
        <dbReference type="ARBA" id="ARBA00023317"/>
    </source>
</evidence>
<proteinExistence type="predicted"/>
<dbReference type="InterPro" id="IPR016067">
    <property type="entry name" value="S-AdoMet_deCO2ase_core"/>
</dbReference>
<evidence type="ECO:0000256" key="9">
    <source>
        <dbReference type="ARBA" id="ARBA00023270"/>
    </source>
</evidence>
<dbReference type="PANTHER" id="PTHR33866:SF2">
    <property type="entry name" value="S-ADENOSYLMETHIONINE DECARBOXYLASE PROENZYME"/>
    <property type="match status" value="1"/>
</dbReference>
<keyword evidence="7" id="KW-0865">Zymogen</keyword>
<gene>
    <name evidence="11" type="ORF">A4R35_05115</name>
</gene>
<keyword evidence="10" id="KW-0670">Pyruvate</keyword>
<keyword evidence="12" id="KW-1185">Reference proteome</keyword>
<evidence type="ECO:0000256" key="6">
    <source>
        <dbReference type="ARBA" id="ARBA00023115"/>
    </source>
</evidence>
<evidence type="ECO:0000256" key="1">
    <source>
        <dbReference type="ARBA" id="ARBA00001928"/>
    </source>
</evidence>
<keyword evidence="6" id="KW-0620">Polyamine biosynthesis</keyword>
<name>A0A328VBC0_9CHLR</name>
<sequence>MLVHLMLELYGCKRELLTSEPLLRRVLDEFPARVGMEKVSPVHLYDIETPNPLDSGMSGFVIIAQSHISLHAWPEYGEVDIDICSCKEFSQEDAIAYAKEMFQTEDVEAHFVVRATRSLRPDTPDPVRYAEAMAARRARQAALGESRLTTEVS</sequence>
<dbReference type="AlphaFoldDB" id="A0A328VBC0"/>
<evidence type="ECO:0000256" key="2">
    <source>
        <dbReference type="ARBA" id="ARBA00022691"/>
    </source>
</evidence>
<keyword evidence="2" id="KW-0949">S-adenosyl-L-methionine</keyword>
<keyword evidence="5" id="KW-0745">Spermidine biosynthesis</keyword>
<dbReference type="OrthoDB" id="9793120at2"/>
<evidence type="ECO:0000256" key="8">
    <source>
        <dbReference type="ARBA" id="ARBA00023239"/>
    </source>
</evidence>
<dbReference type="Proteomes" id="UP000248706">
    <property type="component" value="Unassembled WGS sequence"/>
</dbReference>
<evidence type="ECO:0000256" key="5">
    <source>
        <dbReference type="ARBA" id="ARBA00023066"/>
    </source>
</evidence>
<dbReference type="GO" id="GO:0008295">
    <property type="term" value="P:spermidine biosynthetic process"/>
    <property type="evidence" value="ECO:0007669"/>
    <property type="project" value="UniProtKB-KW"/>
</dbReference>
<evidence type="ECO:0008006" key="13">
    <source>
        <dbReference type="Google" id="ProtNLM"/>
    </source>
</evidence>
<dbReference type="GO" id="GO:0005829">
    <property type="term" value="C:cytosol"/>
    <property type="evidence" value="ECO:0007669"/>
    <property type="project" value="TreeGrafter"/>
</dbReference>
<accession>A0A328VBC0</accession>
<evidence type="ECO:0000256" key="4">
    <source>
        <dbReference type="ARBA" id="ARBA00022813"/>
    </source>
</evidence>
<evidence type="ECO:0000313" key="12">
    <source>
        <dbReference type="Proteomes" id="UP000248706"/>
    </source>
</evidence>
<dbReference type="InterPro" id="IPR003826">
    <property type="entry name" value="AdoMetDC_fam_prok"/>
</dbReference>
<keyword evidence="3" id="KW-0210">Decarboxylase</keyword>
<comment type="caution">
    <text evidence="11">The sequence shown here is derived from an EMBL/GenBank/DDBJ whole genome shotgun (WGS) entry which is preliminary data.</text>
</comment>
<dbReference type="RefSeq" id="WP_112427191.1">
    <property type="nucleotide sequence ID" value="NZ_MCIF01000002.1"/>
</dbReference>
<dbReference type="SUPFAM" id="SSF56276">
    <property type="entry name" value="S-adenosylmethionine decarboxylase"/>
    <property type="match status" value="1"/>
</dbReference>
<dbReference type="EMBL" id="MCIF01000002">
    <property type="protein sequence ID" value="RAQ94907.1"/>
    <property type="molecule type" value="Genomic_DNA"/>
</dbReference>
<protein>
    <recommendedName>
        <fullName evidence="13">S-adenosylmethionine decarboxylase proenzyme</fullName>
    </recommendedName>
</protein>
<organism evidence="11 12">
    <name type="scientific">Thermogemmatispora tikiterensis</name>
    <dbReference type="NCBI Taxonomy" id="1825093"/>
    <lineage>
        <taxon>Bacteria</taxon>
        <taxon>Bacillati</taxon>
        <taxon>Chloroflexota</taxon>
        <taxon>Ktedonobacteria</taxon>
        <taxon>Thermogemmatisporales</taxon>
        <taxon>Thermogemmatisporaceae</taxon>
        <taxon>Thermogemmatispora</taxon>
    </lineage>
</organism>
<comment type="cofactor">
    <cofactor evidence="1">
        <name>pyruvate</name>
        <dbReference type="ChEBI" id="CHEBI:15361"/>
    </cofactor>
</comment>
<dbReference type="Gene3D" id="3.60.90.10">
    <property type="entry name" value="S-adenosylmethionine decarboxylase"/>
    <property type="match status" value="1"/>
</dbReference>
<dbReference type="GO" id="GO:0004014">
    <property type="term" value="F:adenosylmethionine decarboxylase activity"/>
    <property type="evidence" value="ECO:0007669"/>
    <property type="project" value="InterPro"/>
</dbReference>
<reference evidence="11 12" key="1">
    <citation type="submission" date="2016-08" db="EMBL/GenBank/DDBJ databases">
        <title>Analysis of Carbohydrate Active Enzymes in Thermogemmatispora T81 Reveals Carbohydrate Degradation Ability.</title>
        <authorList>
            <person name="Tomazini A."/>
            <person name="Lal S."/>
            <person name="Stott M."/>
            <person name="Henrissat B."/>
            <person name="Polikarpov I."/>
            <person name="Sparling R."/>
            <person name="Levin D.B."/>
        </authorList>
    </citation>
    <scope>NUCLEOTIDE SEQUENCE [LARGE SCALE GENOMIC DNA]</scope>
    <source>
        <strain evidence="11 12">T81</strain>
    </source>
</reference>